<dbReference type="PROSITE" id="PS51186">
    <property type="entry name" value="GNAT"/>
    <property type="match status" value="1"/>
</dbReference>
<dbReference type="InterPro" id="IPR000182">
    <property type="entry name" value="GNAT_dom"/>
</dbReference>
<dbReference type="Proteomes" id="UP001183388">
    <property type="component" value="Unassembled WGS sequence"/>
</dbReference>
<gene>
    <name evidence="2" type="ORF">RM780_03360</name>
</gene>
<protein>
    <submittedName>
        <fullName evidence="2">GNAT family N-acetyltransferase</fullName>
    </submittedName>
</protein>
<evidence type="ECO:0000313" key="2">
    <source>
        <dbReference type="EMBL" id="MDT0306001.1"/>
    </source>
</evidence>
<dbReference type="EMBL" id="JAVREN010000003">
    <property type="protein sequence ID" value="MDT0306001.1"/>
    <property type="molecule type" value="Genomic_DNA"/>
</dbReference>
<name>A0ABU2L355_9ACTN</name>
<dbReference type="InterPro" id="IPR016181">
    <property type="entry name" value="Acyl_CoA_acyltransferase"/>
</dbReference>
<dbReference type="Pfam" id="PF00583">
    <property type="entry name" value="Acetyltransf_1"/>
    <property type="match status" value="1"/>
</dbReference>
<dbReference type="SUPFAM" id="SSF55729">
    <property type="entry name" value="Acyl-CoA N-acyltransferases (Nat)"/>
    <property type="match status" value="1"/>
</dbReference>
<proteinExistence type="predicted"/>
<accession>A0ABU2L355</accession>
<comment type="caution">
    <text evidence="2">The sequence shown here is derived from an EMBL/GenBank/DDBJ whole genome shotgun (WGS) entry which is preliminary data.</text>
</comment>
<evidence type="ECO:0000259" key="1">
    <source>
        <dbReference type="PROSITE" id="PS51186"/>
    </source>
</evidence>
<reference evidence="3" key="1">
    <citation type="submission" date="2023-07" db="EMBL/GenBank/DDBJ databases">
        <title>30 novel species of actinomycetes from the DSMZ collection.</title>
        <authorList>
            <person name="Nouioui I."/>
        </authorList>
    </citation>
    <scope>NUCLEOTIDE SEQUENCE [LARGE SCALE GENOMIC DNA]</scope>
    <source>
        <strain evidence="3">DSM 44917</strain>
    </source>
</reference>
<sequence>MRPDVRLAPLDHDLLDDLLATAVADADPLEVMPPVEGPPGWTSRRREAFLAFHRSRGLAAEPVEATYAVLEGTAVAGAARLCPLPDPGPGRRAAEAGLWLGRSHRGVGVGGAVLPLLCETARRDGFTALYLSTTPDNAPVRRLLARLDATPEADDTHVTAWLDLRTGP</sequence>
<organism evidence="2 3">
    <name type="scientific">Streptomyces boetiae</name>
    <dbReference type="NCBI Taxonomy" id="3075541"/>
    <lineage>
        <taxon>Bacteria</taxon>
        <taxon>Bacillati</taxon>
        <taxon>Actinomycetota</taxon>
        <taxon>Actinomycetes</taxon>
        <taxon>Kitasatosporales</taxon>
        <taxon>Streptomycetaceae</taxon>
        <taxon>Streptomyces</taxon>
    </lineage>
</organism>
<keyword evidence="3" id="KW-1185">Reference proteome</keyword>
<dbReference type="Gene3D" id="3.40.630.30">
    <property type="match status" value="1"/>
</dbReference>
<feature type="domain" description="N-acetyltransferase" evidence="1">
    <location>
        <begin position="5"/>
        <end position="165"/>
    </location>
</feature>
<evidence type="ECO:0000313" key="3">
    <source>
        <dbReference type="Proteomes" id="UP001183388"/>
    </source>
</evidence>
<dbReference type="RefSeq" id="WP_311628912.1">
    <property type="nucleotide sequence ID" value="NZ_JAVREN010000003.1"/>
</dbReference>